<evidence type="ECO:0000313" key="1">
    <source>
        <dbReference type="EMBL" id="GBP20697.1"/>
    </source>
</evidence>
<protein>
    <submittedName>
        <fullName evidence="1">Uncharacterized protein</fullName>
    </submittedName>
</protein>
<comment type="caution">
    <text evidence="1">The sequence shown here is derived from an EMBL/GenBank/DDBJ whole genome shotgun (WGS) entry which is preliminary data.</text>
</comment>
<keyword evidence="2" id="KW-1185">Reference proteome</keyword>
<evidence type="ECO:0000313" key="2">
    <source>
        <dbReference type="Proteomes" id="UP000299102"/>
    </source>
</evidence>
<gene>
    <name evidence="1" type="ORF">EVAR_16571_1</name>
</gene>
<sequence>MVKTISTYVSCQLGTSLGKFRQSHPLGRNECQKQPTNAVSISLCELLAPAVVERQIRGSAVGCMLHVNACCRSRGERLVGQPAWYCGCRETTQGWLLENARDGVTRCAVSARGKHPKGVVSWARGSRSAESDLAHLSNRMYTWCQFLGCPGVPFRER</sequence>
<accession>A0A4C1U3M0</accession>
<dbReference type="EMBL" id="BGZK01000121">
    <property type="protein sequence ID" value="GBP20697.1"/>
    <property type="molecule type" value="Genomic_DNA"/>
</dbReference>
<dbReference type="AlphaFoldDB" id="A0A4C1U3M0"/>
<name>A0A4C1U3M0_EUMVA</name>
<dbReference type="Proteomes" id="UP000299102">
    <property type="component" value="Unassembled WGS sequence"/>
</dbReference>
<reference evidence="1 2" key="1">
    <citation type="journal article" date="2019" name="Commun. Biol.">
        <title>The bagworm genome reveals a unique fibroin gene that provides high tensile strength.</title>
        <authorList>
            <person name="Kono N."/>
            <person name="Nakamura H."/>
            <person name="Ohtoshi R."/>
            <person name="Tomita M."/>
            <person name="Numata K."/>
            <person name="Arakawa K."/>
        </authorList>
    </citation>
    <scope>NUCLEOTIDE SEQUENCE [LARGE SCALE GENOMIC DNA]</scope>
</reference>
<organism evidence="1 2">
    <name type="scientific">Eumeta variegata</name>
    <name type="common">Bagworm moth</name>
    <name type="synonym">Eumeta japonica</name>
    <dbReference type="NCBI Taxonomy" id="151549"/>
    <lineage>
        <taxon>Eukaryota</taxon>
        <taxon>Metazoa</taxon>
        <taxon>Ecdysozoa</taxon>
        <taxon>Arthropoda</taxon>
        <taxon>Hexapoda</taxon>
        <taxon>Insecta</taxon>
        <taxon>Pterygota</taxon>
        <taxon>Neoptera</taxon>
        <taxon>Endopterygota</taxon>
        <taxon>Lepidoptera</taxon>
        <taxon>Glossata</taxon>
        <taxon>Ditrysia</taxon>
        <taxon>Tineoidea</taxon>
        <taxon>Psychidae</taxon>
        <taxon>Oiketicinae</taxon>
        <taxon>Eumeta</taxon>
    </lineage>
</organism>
<proteinExistence type="predicted"/>